<feature type="transmembrane region" description="Helical" evidence="1">
    <location>
        <begin position="82"/>
        <end position="99"/>
    </location>
</feature>
<organism evidence="2 3">
    <name type="scientific">Pristionchus mayeri</name>
    <dbReference type="NCBI Taxonomy" id="1317129"/>
    <lineage>
        <taxon>Eukaryota</taxon>
        <taxon>Metazoa</taxon>
        <taxon>Ecdysozoa</taxon>
        <taxon>Nematoda</taxon>
        <taxon>Chromadorea</taxon>
        <taxon>Rhabditida</taxon>
        <taxon>Rhabditina</taxon>
        <taxon>Diplogasteromorpha</taxon>
        <taxon>Diplogasteroidea</taxon>
        <taxon>Neodiplogasteridae</taxon>
        <taxon>Pristionchus</taxon>
    </lineage>
</organism>
<proteinExistence type="predicted"/>
<sequence length="143" mass="15029">QFTPANVDDSSRVRGGTGRLLHFLVSGLAGVRTLLFTLSGLVLSGWDGSVSTSFCSIFCAGPQSVGWSSTVSSSFCGRFKPLLMASILSFFSFVGSFFLKTPSEVAVDCLLSVLPPFFLQPSSRAGTEIQTISQASWTSIGGG</sequence>
<feature type="transmembrane region" description="Helical" evidence="1">
    <location>
        <begin position="20"/>
        <end position="43"/>
    </location>
</feature>
<comment type="caution">
    <text evidence="2">The sequence shown here is derived from an EMBL/GenBank/DDBJ whole genome shotgun (WGS) entry which is preliminary data.</text>
</comment>
<keyword evidence="1" id="KW-0472">Membrane</keyword>
<gene>
    <name evidence="2" type="ORF">PMAYCL1PPCAC_05452</name>
</gene>
<keyword evidence="3" id="KW-1185">Reference proteome</keyword>
<dbReference type="Proteomes" id="UP001328107">
    <property type="component" value="Unassembled WGS sequence"/>
</dbReference>
<keyword evidence="1" id="KW-0812">Transmembrane</keyword>
<name>A0AAN4Z663_9BILA</name>
<feature type="non-terminal residue" evidence="2">
    <location>
        <position position="143"/>
    </location>
</feature>
<dbReference type="AlphaFoldDB" id="A0AAN4Z663"/>
<feature type="non-terminal residue" evidence="2">
    <location>
        <position position="1"/>
    </location>
</feature>
<evidence type="ECO:0000313" key="3">
    <source>
        <dbReference type="Proteomes" id="UP001328107"/>
    </source>
</evidence>
<reference evidence="3" key="1">
    <citation type="submission" date="2022-10" db="EMBL/GenBank/DDBJ databases">
        <title>Genome assembly of Pristionchus species.</title>
        <authorList>
            <person name="Yoshida K."/>
            <person name="Sommer R.J."/>
        </authorList>
    </citation>
    <scope>NUCLEOTIDE SEQUENCE [LARGE SCALE GENOMIC DNA]</scope>
    <source>
        <strain evidence="3">RS5460</strain>
    </source>
</reference>
<evidence type="ECO:0000313" key="2">
    <source>
        <dbReference type="EMBL" id="GMR35257.1"/>
    </source>
</evidence>
<dbReference type="EMBL" id="BTRK01000002">
    <property type="protein sequence ID" value="GMR35257.1"/>
    <property type="molecule type" value="Genomic_DNA"/>
</dbReference>
<keyword evidence="1" id="KW-1133">Transmembrane helix</keyword>
<accession>A0AAN4Z663</accession>
<evidence type="ECO:0000256" key="1">
    <source>
        <dbReference type="SAM" id="Phobius"/>
    </source>
</evidence>
<protein>
    <submittedName>
        <fullName evidence="2">Uncharacterized protein</fullName>
    </submittedName>
</protein>